<proteinExistence type="predicted"/>
<dbReference type="GO" id="GO:0000785">
    <property type="term" value="C:chromatin"/>
    <property type="evidence" value="ECO:0007669"/>
    <property type="project" value="TreeGrafter"/>
</dbReference>
<feature type="compositionally biased region" description="Basic residues" evidence="1">
    <location>
        <begin position="1316"/>
        <end position="1328"/>
    </location>
</feature>
<feature type="region of interest" description="Disordered" evidence="1">
    <location>
        <begin position="1234"/>
        <end position="1413"/>
    </location>
</feature>
<feature type="compositionally biased region" description="Basic and acidic residues" evidence="1">
    <location>
        <begin position="1234"/>
        <end position="1244"/>
    </location>
</feature>
<dbReference type="PANTHER" id="PTHR11199">
    <property type="entry name" value="STROMAL ANTIGEN"/>
    <property type="match status" value="1"/>
</dbReference>
<evidence type="ECO:0000313" key="4">
    <source>
        <dbReference type="Proteomes" id="UP000807353"/>
    </source>
</evidence>
<accession>A0A9P5Y4A9</accession>
<dbReference type="OrthoDB" id="498590at2759"/>
<feature type="region of interest" description="Disordered" evidence="1">
    <location>
        <begin position="1"/>
        <end position="119"/>
    </location>
</feature>
<dbReference type="Gene3D" id="1.25.10.10">
    <property type="entry name" value="Leucine-rich Repeat Variant"/>
    <property type="match status" value="1"/>
</dbReference>
<feature type="compositionally biased region" description="Acidic residues" evidence="1">
    <location>
        <begin position="41"/>
        <end position="54"/>
    </location>
</feature>
<dbReference type="Pfam" id="PF24571">
    <property type="entry name" value="HEAT_SCC3-SA"/>
    <property type="match status" value="1"/>
</dbReference>
<dbReference type="GO" id="GO:0005634">
    <property type="term" value="C:nucleus"/>
    <property type="evidence" value="ECO:0007669"/>
    <property type="project" value="TreeGrafter"/>
</dbReference>
<feature type="region of interest" description="Disordered" evidence="1">
    <location>
        <begin position="609"/>
        <end position="634"/>
    </location>
</feature>
<evidence type="ECO:0000313" key="3">
    <source>
        <dbReference type="EMBL" id="KAF9463277.1"/>
    </source>
</evidence>
<dbReference type="InterPro" id="IPR056396">
    <property type="entry name" value="HEAT_SCC3-SA"/>
</dbReference>
<name>A0A9P5Y4A9_9AGAR</name>
<dbReference type="InterPro" id="IPR016024">
    <property type="entry name" value="ARM-type_fold"/>
</dbReference>
<dbReference type="PANTHER" id="PTHR11199:SF0">
    <property type="entry name" value="LD34181P-RELATED"/>
    <property type="match status" value="1"/>
</dbReference>
<feature type="compositionally biased region" description="Acidic residues" evidence="1">
    <location>
        <begin position="1372"/>
        <end position="1389"/>
    </location>
</feature>
<comment type="caution">
    <text evidence="3">The sequence shown here is derived from an EMBL/GenBank/DDBJ whole genome shotgun (WGS) entry which is preliminary data.</text>
</comment>
<dbReference type="Proteomes" id="UP000807353">
    <property type="component" value="Unassembled WGS sequence"/>
</dbReference>
<dbReference type="GO" id="GO:0003682">
    <property type="term" value="F:chromatin binding"/>
    <property type="evidence" value="ECO:0007669"/>
    <property type="project" value="TreeGrafter"/>
</dbReference>
<sequence>MSENPVDSPAPRRSQRERRPAKIFTPVATKSTKGKRKRQDSDDEIDVPPEAETDDAQHEDGDEADEEEDFRAPKPKRKARPASTPKAKGSPPTKKTRVTKMPGSKPAKPAVKRGRKAKVGEDAYDAVQVAKDTKITADNPLFNAIMNPSAALQSTAEDFLESLGQSPGAAQAELINLILRSCGCNDSVNSDEVLDYDGVVDALDNFTEGLKQDDSPVYPLTSKLPVFKKFRKSLSEFIERLIASSADLGALYSSDLMATLQTWVIAMSSSQIRSFRHTTTVLALEVETALCDVAASVEKEAEVVGRQREGEKKRKASNKGAGAREKELQIKAHEIRGRRDKLAEFLKEFVDGVFVHRYRDLDPNIRAECVRAIGQWFKKYPAHFLDAAYLRYVGWVLSDTTTQVRLEAVKSLSAVYEQADYIGSLNHFTERFKPRLIEMATGDIELSVRVAVIQVLGALDGHSLLEDEEREKLCLLVFDEEAKVRKAVSRFVKGVWEECLDERLVGKNKPTEEDRQRAGVKALALLLVKWGKALDKLGDEVEDSENGDIPEVGGGGVRTNSRRKEVPALVAMEQKSRTALAVEAFWEEVDPVRDWEGLLDVLLMDHSAAGDMDDNEGSSRGVRARPNGHTSNQDAVDEAWRLEEIEEGVLLEALVATLRRTKAEAGGGKKGEDETVVNDITRELIKGLPRLFLKHQTDQNRIADVLLIPPLMNLDLYLEMRMITGYASLWDDVTKQFLSHSSLNVLSHAMAAIRHFMDATSLSNTNSTKILELEDELSSALRDAVAGRDEIEVASFTEDEVLSLGALCTRLTVLSGTRNMTTWIEEDEGGKQSSAWDIINALIERGRLGYKEEETMIEQALHTLTLHIIWKGKELTSDGDPSPEEIRHKQTLVSQREVLLEKLIEYAVGTQNNTVDGVKRTAFKNLLDLHVLFSPAQPADPNSVALPTASVSICLDDEVQYRCAGYIQAEIERYAESFDAGDAEDDDEVLDSDGEPMSDGEPTEDQNKKPRSGKGKRSFKEVNTNSRTQLEQEYLFIDVISTFLRAIRAGALHIRHSAVLLAYYGQLGSSFDMCSKIAVDVLREEGMIHDRGEVVVDVLINALREAYTLVLDGVVRDDQNTLHLAKLLATCFVIRGSQLSIVRRLDSQHVVQVHLDLLSWITKRLAVYENNKNKKSLKLGIAFFRVLVPLVSMIQSRDALKIKAHMDQVLAQAKLEVSPTSKAWEPQRMYEKRLTTVMSKDKPATTKKRGGKAAKNTDAISGDEDTSDGEALAGERENRDSPPRRRSARTRGDRTVAIDLEPTEDEPELEPTTPKSRPRPRATYKKRLSKEPSPPRSPERQSQRANSITLDGEGEPNGLDTPKVSRKRGRSEDDDEDIVNEGANEEADPGADSFESTLTPPGDIEIRRKRVRH</sequence>
<evidence type="ECO:0000256" key="1">
    <source>
        <dbReference type="SAM" id="MobiDB-lite"/>
    </source>
</evidence>
<feature type="domain" description="SCD" evidence="2">
    <location>
        <begin position="354"/>
        <end position="439"/>
    </location>
</feature>
<feature type="compositionally biased region" description="Basic and acidic residues" evidence="1">
    <location>
        <begin position="1273"/>
        <end position="1283"/>
    </location>
</feature>
<evidence type="ECO:0000259" key="2">
    <source>
        <dbReference type="PROSITE" id="PS51425"/>
    </source>
</evidence>
<dbReference type="EMBL" id="MU150264">
    <property type="protein sequence ID" value="KAF9463277.1"/>
    <property type="molecule type" value="Genomic_DNA"/>
</dbReference>
<feature type="compositionally biased region" description="Acidic residues" evidence="1">
    <location>
        <begin position="982"/>
        <end position="1004"/>
    </location>
</feature>
<dbReference type="InterPro" id="IPR011989">
    <property type="entry name" value="ARM-like"/>
</dbReference>
<dbReference type="GO" id="GO:0008278">
    <property type="term" value="C:cohesin complex"/>
    <property type="evidence" value="ECO:0007669"/>
    <property type="project" value="TreeGrafter"/>
</dbReference>
<dbReference type="SUPFAM" id="SSF48371">
    <property type="entry name" value="ARM repeat"/>
    <property type="match status" value="1"/>
</dbReference>
<dbReference type="GO" id="GO:0007062">
    <property type="term" value="P:sister chromatid cohesion"/>
    <property type="evidence" value="ECO:0007669"/>
    <property type="project" value="UniProtKB-ARBA"/>
</dbReference>
<keyword evidence="4" id="KW-1185">Reference proteome</keyword>
<dbReference type="InterPro" id="IPR039662">
    <property type="entry name" value="Cohesin_Scc3/SA"/>
</dbReference>
<feature type="region of interest" description="Disordered" evidence="1">
    <location>
        <begin position="982"/>
        <end position="1023"/>
    </location>
</feature>
<dbReference type="Pfam" id="PF08514">
    <property type="entry name" value="STAG"/>
    <property type="match status" value="1"/>
</dbReference>
<gene>
    <name evidence="3" type="ORF">BDZ94DRAFT_636599</name>
</gene>
<dbReference type="PROSITE" id="PS51425">
    <property type="entry name" value="SCD"/>
    <property type="match status" value="1"/>
</dbReference>
<organism evidence="3 4">
    <name type="scientific">Collybia nuda</name>
    <dbReference type="NCBI Taxonomy" id="64659"/>
    <lineage>
        <taxon>Eukaryota</taxon>
        <taxon>Fungi</taxon>
        <taxon>Dikarya</taxon>
        <taxon>Basidiomycota</taxon>
        <taxon>Agaricomycotina</taxon>
        <taxon>Agaricomycetes</taxon>
        <taxon>Agaricomycetidae</taxon>
        <taxon>Agaricales</taxon>
        <taxon>Tricholomatineae</taxon>
        <taxon>Clitocybaceae</taxon>
        <taxon>Collybia</taxon>
    </lineage>
</organism>
<dbReference type="InterPro" id="IPR013721">
    <property type="entry name" value="STAG"/>
</dbReference>
<feature type="compositionally biased region" description="Acidic residues" evidence="1">
    <location>
        <begin position="60"/>
        <end position="69"/>
    </location>
</feature>
<reference evidence="3" key="1">
    <citation type="submission" date="2020-11" db="EMBL/GenBank/DDBJ databases">
        <authorList>
            <consortium name="DOE Joint Genome Institute"/>
            <person name="Ahrendt S."/>
            <person name="Riley R."/>
            <person name="Andreopoulos W."/>
            <person name="Labutti K."/>
            <person name="Pangilinan J."/>
            <person name="Ruiz-Duenas F.J."/>
            <person name="Barrasa J.M."/>
            <person name="Sanchez-Garcia M."/>
            <person name="Camarero S."/>
            <person name="Miyauchi S."/>
            <person name="Serrano A."/>
            <person name="Linde D."/>
            <person name="Babiker R."/>
            <person name="Drula E."/>
            <person name="Ayuso-Fernandez I."/>
            <person name="Pacheco R."/>
            <person name="Padilla G."/>
            <person name="Ferreira P."/>
            <person name="Barriuso J."/>
            <person name="Kellner H."/>
            <person name="Castanera R."/>
            <person name="Alfaro M."/>
            <person name="Ramirez L."/>
            <person name="Pisabarro A.G."/>
            <person name="Kuo A."/>
            <person name="Tritt A."/>
            <person name="Lipzen A."/>
            <person name="He G."/>
            <person name="Yan M."/>
            <person name="Ng V."/>
            <person name="Cullen D."/>
            <person name="Martin F."/>
            <person name="Rosso M.-N."/>
            <person name="Henrissat B."/>
            <person name="Hibbett D."/>
            <person name="Martinez A.T."/>
            <person name="Grigoriev I.V."/>
        </authorList>
    </citation>
    <scope>NUCLEOTIDE SEQUENCE</scope>
    <source>
        <strain evidence="3">CBS 247.69</strain>
    </source>
</reference>
<protein>
    <recommendedName>
        <fullName evidence="2">SCD domain-containing protein</fullName>
    </recommendedName>
</protein>
<dbReference type="Pfam" id="PF21581">
    <property type="entry name" value="SCD"/>
    <property type="match status" value="1"/>
</dbReference>
<feature type="region of interest" description="Disordered" evidence="1">
    <location>
        <begin position="305"/>
        <end position="325"/>
    </location>
</feature>
<dbReference type="InterPro" id="IPR020839">
    <property type="entry name" value="SCD"/>
</dbReference>